<name>A0A4V2Q8Z4_9FIRM</name>
<comment type="similarity">
    <text evidence="1">Belongs to the short-chain dehydrogenases/reductases (SDR) family.</text>
</comment>
<dbReference type="GO" id="GO:0008206">
    <property type="term" value="P:bile acid metabolic process"/>
    <property type="evidence" value="ECO:0007669"/>
    <property type="project" value="UniProtKB-ARBA"/>
</dbReference>
<dbReference type="InterPro" id="IPR020904">
    <property type="entry name" value="Sc_DH/Rdtase_CS"/>
</dbReference>
<dbReference type="SUPFAM" id="SSF51735">
    <property type="entry name" value="NAD(P)-binding Rossmann-fold domains"/>
    <property type="match status" value="1"/>
</dbReference>
<dbReference type="PROSITE" id="PS00061">
    <property type="entry name" value="ADH_SHORT"/>
    <property type="match status" value="1"/>
</dbReference>
<dbReference type="AlphaFoldDB" id="A0A4V2Q8Z4"/>
<protein>
    <submittedName>
        <fullName evidence="3">NAD(P)-dependent dehydrogenase (Short-subunit alcohol dehydrogenase family)</fullName>
    </submittedName>
</protein>
<dbReference type="RefSeq" id="WP_132075688.1">
    <property type="nucleotide sequence ID" value="NZ_SLUI01000002.1"/>
</dbReference>
<dbReference type="Pfam" id="PF13561">
    <property type="entry name" value="adh_short_C2"/>
    <property type="match status" value="1"/>
</dbReference>
<organism evidence="3 4">
    <name type="scientific">Anaerospora hongkongensis</name>
    <dbReference type="NCBI Taxonomy" id="244830"/>
    <lineage>
        <taxon>Bacteria</taxon>
        <taxon>Bacillati</taxon>
        <taxon>Bacillota</taxon>
        <taxon>Negativicutes</taxon>
        <taxon>Selenomonadales</taxon>
        <taxon>Sporomusaceae</taxon>
        <taxon>Anaerospora</taxon>
    </lineage>
</organism>
<sequence>MNYHDKVVLVTGGANGIGRAIGWAYLQQGAAVVLADIDEAKGRQLQDEYLAQGYKAFFYQIDLCNVEEIQQLFQTVMAKYQRIDILINNAGKGNFKSLYELSIAEWDEVINLNLRAAFVAAQQFARFTKGTGYGRIINIASTRYLMSEANTEAYAASKGGIVALTHALAISLSTENVTVNAISPGWIENNYYEQLTASDHQQHPSKRVGKPEDIAAMCLFLSDEKNDFINGENMVIDGGMTKKMIYV</sequence>
<dbReference type="Gene3D" id="3.40.50.720">
    <property type="entry name" value="NAD(P)-binding Rossmann-like Domain"/>
    <property type="match status" value="1"/>
</dbReference>
<dbReference type="Proteomes" id="UP000295063">
    <property type="component" value="Unassembled WGS sequence"/>
</dbReference>
<reference evidence="3 4" key="1">
    <citation type="submission" date="2019-03" db="EMBL/GenBank/DDBJ databases">
        <title>Genomic Encyclopedia of Type Strains, Phase IV (KMG-IV): sequencing the most valuable type-strain genomes for metagenomic binning, comparative biology and taxonomic classification.</title>
        <authorList>
            <person name="Goeker M."/>
        </authorList>
    </citation>
    <scope>NUCLEOTIDE SEQUENCE [LARGE SCALE GENOMIC DNA]</scope>
    <source>
        <strain evidence="3 4">DSM 15969</strain>
    </source>
</reference>
<keyword evidence="2" id="KW-0560">Oxidoreductase</keyword>
<evidence type="ECO:0000313" key="4">
    <source>
        <dbReference type="Proteomes" id="UP000295063"/>
    </source>
</evidence>
<dbReference type="OrthoDB" id="9803333at2"/>
<dbReference type="PANTHER" id="PTHR24321:SF8">
    <property type="entry name" value="ESTRADIOL 17-BETA-DEHYDROGENASE 8-RELATED"/>
    <property type="match status" value="1"/>
</dbReference>
<dbReference type="PANTHER" id="PTHR24321">
    <property type="entry name" value="DEHYDROGENASES, SHORT CHAIN"/>
    <property type="match status" value="1"/>
</dbReference>
<dbReference type="PRINTS" id="PR00081">
    <property type="entry name" value="GDHRDH"/>
</dbReference>
<dbReference type="InterPro" id="IPR002347">
    <property type="entry name" value="SDR_fam"/>
</dbReference>
<dbReference type="PRINTS" id="PR00080">
    <property type="entry name" value="SDRFAMILY"/>
</dbReference>
<gene>
    <name evidence="3" type="ORF">EV210_102249</name>
</gene>
<proteinExistence type="inferred from homology"/>
<dbReference type="GO" id="GO:0016491">
    <property type="term" value="F:oxidoreductase activity"/>
    <property type="evidence" value="ECO:0007669"/>
    <property type="project" value="UniProtKB-KW"/>
</dbReference>
<keyword evidence="4" id="KW-1185">Reference proteome</keyword>
<evidence type="ECO:0000313" key="3">
    <source>
        <dbReference type="EMBL" id="TCL39334.1"/>
    </source>
</evidence>
<evidence type="ECO:0000256" key="1">
    <source>
        <dbReference type="ARBA" id="ARBA00006484"/>
    </source>
</evidence>
<accession>A0A4V2Q8Z4</accession>
<dbReference type="EMBL" id="SLUI01000002">
    <property type="protein sequence ID" value="TCL39334.1"/>
    <property type="molecule type" value="Genomic_DNA"/>
</dbReference>
<dbReference type="FunFam" id="3.40.50.720:FF:000084">
    <property type="entry name" value="Short-chain dehydrogenase reductase"/>
    <property type="match status" value="1"/>
</dbReference>
<dbReference type="InterPro" id="IPR036291">
    <property type="entry name" value="NAD(P)-bd_dom_sf"/>
</dbReference>
<comment type="caution">
    <text evidence="3">The sequence shown here is derived from an EMBL/GenBank/DDBJ whole genome shotgun (WGS) entry which is preliminary data.</text>
</comment>
<evidence type="ECO:0000256" key="2">
    <source>
        <dbReference type="ARBA" id="ARBA00023002"/>
    </source>
</evidence>